<gene>
    <name evidence="2" type="ORF">BST97_08560</name>
</gene>
<dbReference type="InterPro" id="IPR002686">
    <property type="entry name" value="Transposase_17"/>
</dbReference>
<keyword evidence="3" id="KW-1185">Reference proteome</keyword>
<evidence type="ECO:0000313" key="3">
    <source>
        <dbReference type="Proteomes" id="UP000193431"/>
    </source>
</evidence>
<dbReference type="AlphaFoldDB" id="A0A1W6MKE6"/>
<protein>
    <recommendedName>
        <fullName evidence="1">Transposase IS200-like domain-containing protein</fullName>
    </recommendedName>
</protein>
<accession>A0A1W6MKE6</accession>
<dbReference type="RefSeq" id="WP_085766843.1">
    <property type="nucleotide sequence ID" value="NZ_CP019344.1"/>
</dbReference>
<dbReference type="InterPro" id="IPR036515">
    <property type="entry name" value="Transposase_17_sf"/>
</dbReference>
<dbReference type="STRING" id="331648.BST97_08560"/>
<dbReference type="Pfam" id="PF01797">
    <property type="entry name" value="Y1_Tnp"/>
    <property type="match status" value="1"/>
</dbReference>
<name>A0A1W6MKE6_9FLAO</name>
<dbReference type="GO" id="GO:0004803">
    <property type="term" value="F:transposase activity"/>
    <property type="evidence" value="ECO:0007669"/>
    <property type="project" value="InterPro"/>
</dbReference>
<dbReference type="GO" id="GO:0006313">
    <property type="term" value="P:DNA transposition"/>
    <property type="evidence" value="ECO:0007669"/>
    <property type="project" value="InterPro"/>
</dbReference>
<dbReference type="EMBL" id="CP019344">
    <property type="protein sequence ID" value="ARN78047.1"/>
    <property type="molecule type" value="Genomic_DNA"/>
</dbReference>
<dbReference type="SUPFAM" id="SSF143422">
    <property type="entry name" value="Transposase IS200-like"/>
    <property type="match status" value="1"/>
</dbReference>
<organism evidence="2 3">
    <name type="scientific">Nonlabens spongiae</name>
    <dbReference type="NCBI Taxonomy" id="331648"/>
    <lineage>
        <taxon>Bacteria</taxon>
        <taxon>Pseudomonadati</taxon>
        <taxon>Bacteroidota</taxon>
        <taxon>Flavobacteriia</taxon>
        <taxon>Flavobacteriales</taxon>
        <taxon>Flavobacteriaceae</taxon>
        <taxon>Nonlabens</taxon>
    </lineage>
</organism>
<dbReference type="OrthoDB" id="9797997at2"/>
<evidence type="ECO:0000313" key="2">
    <source>
        <dbReference type="EMBL" id="ARN78047.1"/>
    </source>
</evidence>
<evidence type="ECO:0000259" key="1">
    <source>
        <dbReference type="SMART" id="SM01321"/>
    </source>
</evidence>
<feature type="domain" description="Transposase IS200-like" evidence="1">
    <location>
        <begin position="5"/>
        <end position="119"/>
    </location>
</feature>
<sequence length="134" mass="15575">MSRNFHQLHLHLVFVTKHRDHLINDQLEKSLYQHLWVKAHELELFPIAINGTKDHLHLLIGIPSTLSVASIVKNLKGSSSRFANDFMGNQDLFQWSRGYEAFTVSKKDIPMIKSYIRNQNDHHKKGSVKSDLEF</sequence>
<dbReference type="SMART" id="SM01321">
    <property type="entry name" value="Y1_Tnp"/>
    <property type="match status" value="1"/>
</dbReference>
<dbReference type="NCBIfam" id="NF033573">
    <property type="entry name" value="transpos_IS200"/>
    <property type="match status" value="1"/>
</dbReference>
<dbReference type="GO" id="GO:0003677">
    <property type="term" value="F:DNA binding"/>
    <property type="evidence" value="ECO:0007669"/>
    <property type="project" value="InterPro"/>
</dbReference>
<dbReference type="Gene3D" id="3.30.70.1290">
    <property type="entry name" value="Transposase IS200-like"/>
    <property type="match status" value="1"/>
</dbReference>
<dbReference type="PANTHER" id="PTHR33360:SF2">
    <property type="entry name" value="TRANSPOSASE FOR INSERTION SEQUENCE ELEMENT IS200"/>
    <property type="match status" value="1"/>
</dbReference>
<reference evidence="2 3" key="1">
    <citation type="submission" date="2016-11" db="EMBL/GenBank/DDBJ databases">
        <title>Trade-off between light-utilization and light-protection in marine flavobacteria.</title>
        <authorList>
            <person name="Kumagai Y."/>
        </authorList>
    </citation>
    <scope>NUCLEOTIDE SEQUENCE [LARGE SCALE GENOMIC DNA]</scope>
    <source>
        <strain evidence="2 3">JCM 13191</strain>
    </source>
</reference>
<dbReference type="PANTHER" id="PTHR33360">
    <property type="entry name" value="TRANSPOSASE FOR INSERTION SEQUENCE ELEMENT IS200"/>
    <property type="match status" value="1"/>
</dbReference>
<dbReference type="Proteomes" id="UP000193431">
    <property type="component" value="Chromosome"/>
</dbReference>
<proteinExistence type="predicted"/>